<reference evidence="2" key="2">
    <citation type="submission" date="2023-06" db="EMBL/GenBank/DDBJ databases">
        <authorList>
            <consortium name="Lawrence Berkeley National Laboratory"/>
            <person name="Haridas S."/>
            <person name="Hensen N."/>
            <person name="Bonometti L."/>
            <person name="Westerberg I."/>
            <person name="Brannstrom I.O."/>
            <person name="Guillou S."/>
            <person name="Cros-Aarteil S."/>
            <person name="Calhoun S."/>
            <person name="Kuo A."/>
            <person name="Mondo S."/>
            <person name="Pangilinan J."/>
            <person name="Riley R."/>
            <person name="Labutti K."/>
            <person name="Andreopoulos B."/>
            <person name="Lipzen A."/>
            <person name="Chen C."/>
            <person name="Yanf M."/>
            <person name="Daum C."/>
            <person name="Ng V."/>
            <person name="Clum A."/>
            <person name="Steindorff A."/>
            <person name="Ohm R."/>
            <person name="Martin F."/>
            <person name="Silar P."/>
            <person name="Natvig D."/>
            <person name="Lalanne C."/>
            <person name="Gautier V."/>
            <person name="Ament-Velasquez S.L."/>
            <person name="Kruys A."/>
            <person name="Hutchinson M.I."/>
            <person name="Powell A.J."/>
            <person name="Barry K."/>
            <person name="Miller A.N."/>
            <person name="Grigoriev I.V."/>
            <person name="Debuchy R."/>
            <person name="Gladieux P."/>
            <person name="Thoren M.H."/>
            <person name="Johannesson H."/>
        </authorList>
    </citation>
    <scope>NUCLEOTIDE SEQUENCE</scope>
    <source>
        <strain evidence="2">CBS 168.71</strain>
    </source>
</reference>
<feature type="transmembrane region" description="Helical" evidence="1">
    <location>
        <begin position="526"/>
        <end position="548"/>
    </location>
</feature>
<proteinExistence type="predicted"/>
<dbReference type="Proteomes" id="UP001278766">
    <property type="component" value="Unassembled WGS sequence"/>
</dbReference>
<comment type="caution">
    <text evidence="2">The sequence shown here is derived from an EMBL/GenBank/DDBJ whole genome shotgun (WGS) entry which is preliminary data.</text>
</comment>
<dbReference type="GO" id="GO:0046873">
    <property type="term" value="F:metal ion transmembrane transporter activity"/>
    <property type="evidence" value="ECO:0007669"/>
    <property type="project" value="InterPro"/>
</dbReference>
<dbReference type="AlphaFoldDB" id="A0AAE0HMF9"/>
<keyword evidence="3" id="KW-1185">Reference proteome</keyword>
<evidence type="ECO:0000313" key="2">
    <source>
        <dbReference type="EMBL" id="KAK3299245.1"/>
    </source>
</evidence>
<dbReference type="Gene3D" id="1.20.58.340">
    <property type="entry name" value="Magnesium transport protein CorA, transmembrane region"/>
    <property type="match status" value="1"/>
</dbReference>
<keyword evidence="1" id="KW-0472">Membrane</keyword>
<feature type="transmembrane region" description="Helical" evidence="1">
    <location>
        <begin position="568"/>
        <end position="588"/>
    </location>
</feature>
<keyword evidence="1" id="KW-1133">Transmembrane helix</keyword>
<accession>A0AAE0HMF9</accession>
<dbReference type="RefSeq" id="XP_062662759.1">
    <property type="nucleotide sequence ID" value="XM_062806441.1"/>
</dbReference>
<protein>
    <submittedName>
        <fullName evidence="2">Uncharacterized protein</fullName>
    </submittedName>
</protein>
<evidence type="ECO:0000313" key="3">
    <source>
        <dbReference type="Proteomes" id="UP001278766"/>
    </source>
</evidence>
<dbReference type="InterPro" id="IPR002523">
    <property type="entry name" value="MgTranspt_CorA/ZnTranspt_ZntB"/>
</dbReference>
<evidence type="ECO:0000256" key="1">
    <source>
        <dbReference type="SAM" id="Phobius"/>
    </source>
</evidence>
<gene>
    <name evidence="2" type="ORF">B0H64DRAFT_439639</name>
</gene>
<dbReference type="GO" id="GO:0016020">
    <property type="term" value="C:membrane"/>
    <property type="evidence" value="ECO:0007669"/>
    <property type="project" value="InterPro"/>
</dbReference>
<organism evidence="2 3">
    <name type="scientific">Chaetomium fimeti</name>
    <dbReference type="NCBI Taxonomy" id="1854472"/>
    <lineage>
        <taxon>Eukaryota</taxon>
        <taxon>Fungi</taxon>
        <taxon>Dikarya</taxon>
        <taxon>Ascomycota</taxon>
        <taxon>Pezizomycotina</taxon>
        <taxon>Sordariomycetes</taxon>
        <taxon>Sordariomycetidae</taxon>
        <taxon>Sordariales</taxon>
        <taxon>Chaetomiaceae</taxon>
        <taxon>Chaetomium</taxon>
    </lineage>
</organism>
<dbReference type="GeneID" id="87843389"/>
<reference evidence="2" key="1">
    <citation type="journal article" date="2023" name="Mol. Phylogenet. Evol.">
        <title>Genome-scale phylogeny and comparative genomics of the fungal order Sordariales.</title>
        <authorList>
            <person name="Hensen N."/>
            <person name="Bonometti L."/>
            <person name="Westerberg I."/>
            <person name="Brannstrom I.O."/>
            <person name="Guillou S."/>
            <person name="Cros-Aarteil S."/>
            <person name="Calhoun S."/>
            <person name="Haridas S."/>
            <person name="Kuo A."/>
            <person name="Mondo S."/>
            <person name="Pangilinan J."/>
            <person name="Riley R."/>
            <person name="LaButti K."/>
            <person name="Andreopoulos B."/>
            <person name="Lipzen A."/>
            <person name="Chen C."/>
            <person name="Yan M."/>
            <person name="Daum C."/>
            <person name="Ng V."/>
            <person name="Clum A."/>
            <person name="Steindorff A."/>
            <person name="Ohm R.A."/>
            <person name="Martin F."/>
            <person name="Silar P."/>
            <person name="Natvig D.O."/>
            <person name="Lalanne C."/>
            <person name="Gautier V."/>
            <person name="Ament-Velasquez S.L."/>
            <person name="Kruys A."/>
            <person name="Hutchinson M.I."/>
            <person name="Powell A.J."/>
            <person name="Barry K."/>
            <person name="Miller A.N."/>
            <person name="Grigoriev I.V."/>
            <person name="Debuchy R."/>
            <person name="Gladieux P."/>
            <person name="Hiltunen Thoren M."/>
            <person name="Johannesson H."/>
        </authorList>
    </citation>
    <scope>NUCLEOTIDE SEQUENCE</scope>
    <source>
        <strain evidence="2">CBS 168.71</strain>
    </source>
</reference>
<keyword evidence="1" id="KW-0812">Transmembrane</keyword>
<sequence>MTDRGTQTCQGFAGPDPALLEVLRRLATTLDDLRPFLRAPQPPLPSPAASPPELLDPSIRIQTNNKANVLRDTVPVVPTAGDILRCTAPTAARLRELVTMVSDERNLKGESRAYCRAVSKLAAFMDWEPQAFGNLEMSGDDGVLFDWRPDGRTWLQGAAHDLGADGYPTSTSILDGRGMPGSIERPAHGKTWLLRVPYRYHIPADYFLFTVNLLHHAERASFRGVLLETFGQRSSGLDRPARAWRLPTRLGSLVPNVAEVLVLQLHLRFFVWEPSEARRDVADAGCRPWVLARGRERVKLNWLHDRGFLIEKAVAVCVTLYLTRDAPYTILALTDTDEPAHPAHGVPETGRQAWEANGIVPSGRCTGVSHFLALSLSAVGQWEAGWKGALGTIDGMVTVNLGDTVNDEVWGSYLFDDSFRVSRLYFTILETLRVSRGWVTDMVDGWDSLREQWTREVRPSEIFDEADWRAAELGWDAATRIVHAKARLLIDRIDRKAEEIKGLRDGLFNATSLREATKGIELNRAVYVFTVVTVIYTPISFLATFFALPFLNNSGDDVDIGVPRGFTTSFIVVPLVTYLASLAVACYFHAGARRFLWAVASKMYNLPREAVRWVRSVRDSEDGYWY</sequence>
<dbReference type="EMBL" id="JAUEPN010000002">
    <property type="protein sequence ID" value="KAK3299245.1"/>
    <property type="molecule type" value="Genomic_DNA"/>
</dbReference>
<dbReference type="Pfam" id="PF01544">
    <property type="entry name" value="CorA"/>
    <property type="match status" value="1"/>
</dbReference>
<name>A0AAE0HMF9_9PEZI</name>